<dbReference type="PROSITE" id="PS00041">
    <property type="entry name" value="HTH_ARAC_FAMILY_1"/>
    <property type="match status" value="1"/>
</dbReference>
<dbReference type="GO" id="GO:0003700">
    <property type="term" value="F:DNA-binding transcription factor activity"/>
    <property type="evidence" value="ECO:0007669"/>
    <property type="project" value="InterPro"/>
</dbReference>
<dbReference type="Pfam" id="PF12833">
    <property type="entry name" value="HTH_18"/>
    <property type="match status" value="1"/>
</dbReference>
<dbReference type="EMBL" id="JAPDIA010000007">
    <property type="protein sequence ID" value="MDG0811525.1"/>
    <property type="molecule type" value="Genomic_DNA"/>
</dbReference>
<evidence type="ECO:0000256" key="2">
    <source>
        <dbReference type="ARBA" id="ARBA00023125"/>
    </source>
</evidence>
<evidence type="ECO:0000259" key="4">
    <source>
        <dbReference type="PROSITE" id="PS01124"/>
    </source>
</evidence>
<evidence type="ECO:0000313" key="6">
    <source>
        <dbReference type="Proteomes" id="UP001153404"/>
    </source>
</evidence>
<evidence type="ECO:0000313" key="5">
    <source>
        <dbReference type="EMBL" id="MDG0811525.1"/>
    </source>
</evidence>
<sequence length="244" mass="27258">MQDRFHLGKNVVLRSASIVQDNEALAGLEIGTEKDMLACLKTRNAAGLLAILDRLFERVKTSALSMAGSQLLFNDLLSLLHRAIREHGLELGALYADAVPPHERLAAFETLEEVKAWFRSLFARYFELLQADEGGHYSGYTAEAIRYIRSHLADSISLTEVAERIGISGAYLSTLFKNEVKIGFAEYLSDARLERAKAYLEDGREDMKDIAALCGFNSASYFFKTFKKKTGMTPSEFARGRRST</sequence>
<dbReference type="Gene3D" id="1.10.10.60">
    <property type="entry name" value="Homeodomain-like"/>
    <property type="match status" value="2"/>
</dbReference>
<dbReference type="InterPro" id="IPR009057">
    <property type="entry name" value="Homeodomain-like_sf"/>
</dbReference>
<dbReference type="PRINTS" id="PR00032">
    <property type="entry name" value="HTHARAC"/>
</dbReference>
<keyword evidence="1" id="KW-0805">Transcription regulation</keyword>
<evidence type="ECO:0000256" key="1">
    <source>
        <dbReference type="ARBA" id="ARBA00023015"/>
    </source>
</evidence>
<gene>
    <name evidence="5" type="ORF">OMP40_20735</name>
</gene>
<keyword evidence="3" id="KW-0804">Transcription</keyword>
<dbReference type="InterPro" id="IPR018060">
    <property type="entry name" value="HTH_AraC"/>
</dbReference>
<dbReference type="SUPFAM" id="SSF46689">
    <property type="entry name" value="Homeodomain-like"/>
    <property type="match status" value="2"/>
</dbReference>
<dbReference type="Proteomes" id="UP001153404">
    <property type="component" value="Unassembled WGS sequence"/>
</dbReference>
<reference evidence="5" key="1">
    <citation type="submission" date="2022-10" db="EMBL/GenBank/DDBJ databases">
        <title>Comparative genomic analysis of Cohnella hashimotonis sp. nov., isolated from the International Space Station.</title>
        <authorList>
            <person name="Simpson A."/>
            <person name="Venkateswaran K."/>
        </authorList>
    </citation>
    <scope>NUCLEOTIDE SEQUENCE</scope>
    <source>
        <strain evidence="5">DSM 28161</strain>
    </source>
</reference>
<name>A0A9X4QUA8_9BACL</name>
<proteinExistence type="predicted"/>
<evidence type="ECO:0000256" key="3">
    <source>
        <dbReference type="ARBA" id="ARBA00023163"/>
    </source>
</evidence>
<keyword evidence="2" id="KW-0238">DNA-binding</keyword>
<dbReference type="AlphaFoldDB" id="A0A9X4QUA8"/>
<dbReference type="RefSeq" id="WP_277534193.1">
    <property type="nucleotide sequence ID" value="NZ_JAPDIA010000007.1"/>
</dbReference>
<dbReference type="PANTHER" id="PTHR43280:SF10">
    <property type="entry name" value="REGULATORY PROTEIN POCR"/>
    <property type="match status" value="1"/>
</dbReference>
<keyword evidence="6" id="KW-1185">Reference proteome</keyword>
<dbReference type="InterPro" id="IPR018062">
    <property type="entry name" value="HTH_AraC-typ_CS"/>
</dbReference>
<feature type="domain" description="HTH araC/xylS-type" evidence="4">
    <location>
        <begin position="142"/>
        <end position="240"/>
    </location>
</feature>
<dbReference type="PANTHER" id="PTHR43280">
    <property type="entry name" value="ARAC-FAMILY TRANSCRIPTIONAL REGULATOR"/>
    <property type="match status" value="1"/>
</dbReference>
<protein>
    <submittedName>
        <fullName evidence="5">AraC family transcriptional regulator</fullName>
    </submittedName>
</protein>
<organism evidence="5 6">
    <name type="scientific">Cohnella rhizosphaerae</name>
    <dbReference type="NCBI Taxonomy" id="1457232"/>
    <lineage>
        <taxon>Bacteria</taxon>
        <taxon>Bacillati</taxon>
        <taxon>Bacillota</taxon>
        <taxon>Bacilli</taxon>
        <taxon>Bacillales</taxon>
        <taxon>Paenibacillaceae</taxon>
        <taxon>Cohnella</taxon>
    </lineage>
</organism>
<accession>A0A9X4QUA8</accession>
<dbReference type="InterPro" id="IPR020449">
    <property type="entry name" value="Tscrpt_reg_AraC-type_HTH"/>
</dbReference>
<dbReference type="GO" id="GO:0043565">
    <property type="term" value="F:sequence-specific DNA binding"/>
    <property type="evidence" value="ECO:0007669"/>
    <property type="project" value="InterPro"/>
</dbReference>
<dbReference type="SMART" id="SM00342">
    <property type="entry name" value="HTH_ARAC"/>
    <property type="match status" value="1"/>
</dbReference>
<comment type="caution">
    <text evidence="5">The sequence shown here is derived from an EMBL/GenBank/DDBJ whole genome shotgun (WGS) entry which is preliminary data.</text>
</comment>
<dbReference type="PROSITE" id="PS01124">
    <property type="entry name" value="HTH_ARAC_FAMILY_2"/>
    <property type="match status" value="1"/>
</dbReference>